<feature type="region of interest" description="Disordered" evidence="2">
    <location>
        <begin position="38"/>
        <end position="62"/>
    </location>
</feature>
<dbReference type="EMBL" id="JAUEPR010000002">
    <property type="protein sequence ID" value="KAK0488798.1"/>
    <property type="molecule type" value="Genomic_DNA"/>
</dbReference>
<evidence type="ECO:0000313" key="4">
    <source>
        <dbReference type="Proteomes" id="UP001175227"/>
    </source>
</evidence>
<name>A0AA39PTA0_9AGAR</name>
<reference evidence="3" key="1">
    <citation type="submission" date="2023-06" db="EMBL/GenBank/DDBJ databases">
        <authorList>
            <consortium name="Lawrence Berkeley National Laboratory"/>
            <person name="Ahrendt S."/>
            <person name="Sahu N."/>
            <person name="Indic B."/>
            <person name="Wong-Bajracharya J."/>
            <person name="Merenyi Z."/>
            <person name="Ke H.-M."/>
            <person name="Monk M."/>
            <person name="Kocsube S."/>
            <person name="Drula E."/>
            <person name="Lipzen A."/>
            <person name="Balint B."/>
            <person name="Henrissat B."/>
            <person name="Andreopoulos B."/>
            <person name="Martin F.M."/>
            <person name="Harder C.B."/>
            <person name="Rigling D."/>
            <person name="Ford K.L."/>
            <person name="Foster G.D."/>
            <person name="Pangilinan J."/>
            <person name="Papanicolaou A."/>
            <person name="Barry K."/>
            <person name="LaButti K."/>
            <person name="Viragh M."/>
            <person name="Koriabine M."/>
            <person name="Yan M."/>
            <person name="Riley R."/>
            <person name="Champramary S."/>
            <person name="Plett K.L."/>
            <person name="Tsai I.J."/>
            <person name="Slot J."/>
            <person name="Sipos G."/>
            <person name="Plett J."/>
            <person name="Nagy L.G."/>
            <person name="Grigoriev I.V."/>
        </authorList>
    </citation>
    <scope>NUCLEOTIDE SEQUENCE</scope>
    <source>
        <strain evidence="3">ICMP 16352</strain>
    </source>
</reference>
<dbReference type="AlphaFoldDB" id="A0AA39PTA0"/>
<comment type="caution">
    <text evidence="3">The sequence shown here is derived from an EMBL/GenBank/DDBJ whole genome shotgun (WGS) entry which is preliminary data.</text>
</comment>
<gene>
    <name evidence="3" type="ORF">IW261DRAFT_372801</name>
</gene>
<protein>
    <recommendedName>
        <fullName evidence="5">F-box domain-containing protein</fullName>
    </recommendedName>
</protein>
<evidence type="ECO:0000313" key="3">
    <source>
        <dbReference type="EMBL" id="KAK0488798.1"/>
    </source>
</evidence>
<sequence>MALPAGAAPPPDWHPCPGPCSCVNHSIPSYRFSETDADRPIATHPDLGRLAHSNDAPTPPEGDTLQQMISASRKRIEEVQAQAAELRELKAELSLSITRVNEELGVLDREQERLADSIQDRGRLLSALRHMPKEVLAHIFLHTLVFPFPRAQPPPRAGEWSVFPPSRNPLFSIALVSRGWKDVLVACPELWSYVNIVVDRLPSNSYARFIGKQISRSGQTPLSIAVSHGGGTAGAGALPDAVLTTLFTASHRIICLHLHLPGRYFPSVQQLPLSFPALQELHVHSSSDTAQVGEYLDFEYVPQLRVLSVTDISDIDEARSPPWDQITQFSNTHVQPGHGPPLHSALTTLRAMSRLSSCRLFLDLQALTPGAVAEETTLTELKSLSLSSVYRQGYGLSPVIPFLLNHLTLPALSDLAVTCLVGVNSRDQDVTFGSIRQLLGRCASPLTSLAFSNGEIQKQDLVDIITSTPTLQDLRLTNIGKGALTRDVTAALAESVEEPVKTPASVPSLHTLHLVGHVEFSTDDLIAMIEARRACDACLLTSVSVCRFVDWRREKDEEAAILGFQPTLEVLREQGLDVRVSTRRPT</sequence>
<dbReference type="SUPFAM" id="SSF52047">
    <property type="entry name" value="RNI-like"/>
    <property type="match status" value="1"/>
</dbReference>
<dbReference type="Gene3D" id="3.80.10.10">
    <property type="entry name" value="Ribonuclease Inhibitor"/>
    <property type="match status" value="1"/>
</dbReference>
<organism evidence="3 4">
    <name type="scientific">Armillaria novae-zelandiae</name>
    <dbReference type="NCBI Taxonomy" id="153914"/>
    <lineage>
        <taxon>Eukaryota</taxon>
        <taxon>Fungi</taxon>
        <taxon>Dikarya</taxon>
        <taxon>Basidiomycota</taxon>
        <taxon>Agaricomycotina</taxon>
        <taxon>Agaricomycetes</taxon>
        <taxon>Agaricomycetidae</taxon>
        <taxon>Agaricales</taxon>
        <taxon>Marasmiineae</taxon>
        <taxon>Physalacriaceae</taxon>
        <taxon>Armillaria</taxon>
    </lineage>
</organism>
<evidence type="ECO:0000256" key="2">
    <source>
        <dbReference type="SAM" id="MobiDB-lite"/>
    </source>
</evidence>
<evidence type="ECO:0008006" key="5">
    <source>
        <dbReference type="Google" id="ProtNLM"/>
    </source>
</evidence>
<dbReference type="Proteomes" id="UP001175227">
    <property type="component" value="Unassembled WGS sequence"/>
</dbReference>
<evidence type="ECO:0000256" key="1">
    <source>
        <dbReference type="SAM" id="Coils"/>
    </source>
</evidence>
<accession>A0AA39PTA0</accession>
<keyword evidence="1" id="KW-0175">Coiled coil</keyword>
<feature type="compositionally biased region" description="Basic and acidic residues" evidence="2">
    <location>
        <begin position="38"/>
        <end position="49"/>
    </location>
</feature>
<keyword evidence="4" id="KW-1185">Reference proteome</keyword>
<proteinExistence type="predicted"/>
<dbReference type="InterPro" id="IPR032675">
    <property type="entry name" value="LRR_dom_sf"/>
</dbReference>
<feature type="coiled-coil region" evidence="1">
    <location>
        <begin position="69"/>
        <end position="103"/>
    </location>
</feature>